<dbReference type="InterPro" id="IPR045002">
    <property type="entry name" value="Ech1-like"/>
</dbReference>
<dbReference type="CDD" id="cd06558">
    <property type="entry name" value="crotonase-like"/>
    <property type="match status" value="1"/>
</dbReference>
<dbReference type="PANTHER" id="PTHR43149">
    <property type="entry name" value="ENOYL-COA HYDRATASE"/>
    <property type="match status" value="1"/>
</dbReference>
<evidence type="ECO:0000313" key="3">
    <source>
        <dbReference type="Proteomes" id="UP000485058"/>
    </source>
</evidence>
<proteinExistence type="inferred from homology"/>
<protein>
    <submittedName>
        <fullName evidence="2">Uncharacterized protein</fullName>
    </submittedName>
</protein>
<dbReference type="Proteomes" id="UP000485058">
    <property type="component" value="Unassembled WGS sequence"/>
</dbReference>
<gene>
    <name evidence="2" type="ORF">HaLaN_16331</name>
</gene>
<evidence type="ECO:0000256" key="1">
    <source>
        <dbReference type="ARBA" id="ARBA00005254"/>
    </source>
</evidence>
<evidence type="ECO:0000313" key="2">
    <source>
        <dbReference type="EMBL" id="GFH19390.1"/>
    </source>
</evidence>
<dbReference type="Gene3D" id="3.90.226.10">
    <property type="entry name" value="2-enoyl-CoA Hydratase, Chain A, domain 1"/>
    <property type="match status" value="1"/>
</dbReference>
<dbReference type="EMBL" id="BLLF01001454">
    <property type="protein sequence ID" value="GFH19390.1"/>
    <property type="molecule type" value="Genomic_DNA"/>
</dbReference>
<accession>A0A699ZDG0</accession>
<dbReference type="GO" id="GO:0051750">
    <property type="term" value="F:delta(3,5)-delta(2,4)-dienoyl-CoA isomerase activity"/>
    <property type="evidence" value="ECO:0007669"/>
    <property type="project" value="TreeGrafter"/>
</dbReference>
<sequence length="57" mass="5918">MACACACIGGGVDLITACDVRVCSKDATFCVKEVDLGITADLGTLQRLPHIIGHGER</sequence>
<dbReference type="PANTHER" id="PTHR43149:SF1">
    <property type="entry name" value="DELTA(3,5)-DELTA(2,4)-DIENOYL-COA ISOMERASE, MITOCHONDRIAL"/>
    <property type="match status" value="1"/>
</dbReference>
<dbReference type="InterPro" id="IPR029045">
    <property type="entry name" value="ClpP/crotonase-like_dom_sf"/>
</dbReference>
<dbReference type="InterPro" id="IPR001753">
    <property type="entry name" value="Enoyl-CoA_hydra/iso"/>
</dbReference>
<comment type="similarity">
    <text evidence="1">Belongs to the enoyl-CoA hydratase/isomerase family.</text>
</comment>
<keyword evidence="3" id="KW-1185">Reference proteome</keyword>
<dbReference type="SUPFAM" id="SSF52096">
    <property type="entry name" value="ClpP/crotonase"/>
    <property type="match status" value="1"/>
</dbReference>
<comment type="caution">
    <text evidence="2">The sequence shown here is derived from an EMBL/GenBank/DDBJ whole genome shotgun (WGS) entry which is preliminary data.</text>
</comment>
<dbReference type="AlphaFoldDB" id="A0A699ZDG0"/>
<name>A0A699ZDG0_HAELA</name>
<reference evidence="2 3" key="1">
    <citation type="submission" date="2020-02" db="EMBL/GenBank/DDBJ databases">
        <title>Draft genome sequence of Haematococcus lacustris strain NIES-144.</title>
        <authorList>
            <person name="Morimoto D."/>
            <person name="Nakagawa S."/>
            <person name="Yoshida T."/>
            <person name="Sawayama S."/>
        </authorList>
    </citation>
    <scope>NUCLEOTIDE SEQUENCE [LARGE SCALE GENOMIC DNA]</scope>
    <source>
        <strain evidence="2 3">NIES-144</strain>
    </source>
</reference>
<dbReference type="Pfam" id="PF00378">
    <property type="entry name" value="ECH_1"/>
    <property type="match status" value="1"/>
</dbReference>
<organism evidence="2 3">
    <name type="scientific">Haematococcus lacustris</name>
    <name type="common">Green alga</name>
    <name type="synonym">Haematococcus pluvialis</name>
    <dbReference type="NCBI Taxonomy" id="44745"/>
    <lineage>
        <taxon>Eukaryota</taxon>
        <taxon>Viridiplantae</taxon>
        <taxon>Chlorophyta</taxon>
        <taxon>core chlorophytes</taxon>
        <taxon>Chlorophyceae</taxon>
        <taxon>CS clade</taxon>
        <taxon>Chlamydomonadales</taxon>
        <taxon>Haematococcaceae</taxon>
        <taxon>Haematococcus</taxon>
    </lineage>
</organism>